<dbReference type="SUPFAM" id="SSF54236">
    <property type="entry name" value="Ubiquitin-like"/>
    <property type="match status" value="1"/>
</dbReference>
<sequence length="525" mass="57623">MDDMKDKAKDLMKNLWNPFVATPKFKGQGHKLGSDSAAASSSSSSSSSSPTMMRRPESEQRRRQQQQQQQGDWRKSQQEKWERERGSDPRSMEAHRRAVSEEVPLPSSSSTRAQQPSSSQQNFVVSKAISAPAAATTTAFDPYTSVIGSQKSSSLNFTQKNVQCPVCHDWWKSEAEVSAHVEECLSAASTAASLGESSSDGARGDHSNSPPVESTQQQELGEAVSMLLSGGPSNATLDVFVRLLRNILSDAKAEKFRRVRLSNPKIRDTVGMALGGVEFLESVGFNLIADGDEVVAVMDEPSESQIEIIKQAVVLLDPCVSTTPVPSMTLQQLSNPANQLVSRKVDRQMRLFCTSEENQAARIELPDSFFELTASEVKMEAAARKKRLEDSQLLIPKSFRAKQASIAQRRYKAALIRVQFPDGVVLQGLFLPGELTTAIYQFVASVLKNPDTAFELLLPLTSKSRVVPPVSSQFSEIAITLEAANLVPTALLKFQPLQLSSFTGLQQEYMQLCEPLTPIPFPSKR</sequence>
<gene>
    <name evidence="3" type="ORF">CSSPJE1EN1_LOCUS27291</name>
</gene>
<dbReference type="InterPro" id="IPR018997">
    <property type="entry name" value="PUB_domain"/>
</dbReference>
<feature type="region of interest" description="Disordered" evidence="1">
    <location>
        <begin position="21"/>
        <end position="121"/>
    </location>
</feature>
<dbReference type="PANTHER" id="PTHR47694">
    <property type="entry name" value="PLANT UBX DOMAIN-CONTAINING PROTEIN 2"/>
    <property type="match status" value="1"/>
</dbReference>
<feature type="compositionally biased region" description="Polar residues" evidence="1">
    <location>
        <begin position="207"/>
        <end position="218"/>
    </location>
</feature>
<dbReference type="InterPro" id="IPR029071">
    <property type="entry name" value="Ubiquitin-like_domsf"/>
</dbReference>
<dbReference type="Pfam" id="PF09409">
    <property type="entry name" value="PUB"/>
    <property type="match status" value="1"/>
</dbReference>
<evidence type="ECO:0000313" key="3">
    <source>
        <dbReference type="EMBL" id="CAK9251913.1"/>
    </source>
</evidence>
<feature type="domain" description="UBX" evidence="2">
    <location>
        <begin position="409"/>
        <end position="494"/>
    </location>
</feature>
<dbReference type="InterPro" id="IPR036339">
    <property type="entry name" value="PUB-like_dom_sf"/>
</dbReference>
<evidence type="ECO:0000313" key="4">
    <source>
        <dbReference type="Proteomes" id="UP001497444"/>
    </source>
</evidence>
<reference evidence="3" key="1">
    <citation type="submission" date="2024-02" db="EMBL/GenBank/DDBJ databases">
        <authorList>
            <consortium name="ELIXIR-Norway"/>
            <consortium name="Elixir Norway"/>
        </authorList>
    </citation>
    <scope>NUCLEOTIDE SEQUENCE</scope>
</reference>
<protein>
    <recommendedName>
        <fullName evidence="2">UBX domain-containing protein</fullName>
    </recommendedName>
</protein>
<dbReference type="Gene3D" id="1.20.58.2190">
    <property type="match status" value="1"/>
</dbReference>
<feature type="region of interest" description="Disordered" evidence="1">
    <location>
        <begin position="192"/>
        <end position="218"/>
    </location>
</feature>
<feature type="compositionally biased region" description="Low complexity" evidence="1">
    <location>
        <begin position="34"/>
        <end position="49"/>
    </location>
</feature>
<dbReference type="PANTHER" id="PTHR47694:SF1">
    <property type="entry name" value="PLANT UBX DOMAIN-CONTAINING PROTEIN 2"/>
    <property type="match status" value="1"/>
</dbReference>
<evidence type="ECO:0000256" key="1">
    <source>
        <dbReference type="SAM" id="MobiDB-lite"/>
    </source>
</evidence>
<evidence type="ECO:0000259" key="2">
    <source>
        <dbReference type="PROSITE" id="PS50033"/>
    </source>
</evidence>
<feature type="compositionally biased region" description="Basic and acidic residues" evidence="1">
    <location>
        <begin position="72"/>
        <end position="100"/>
    </location>
</feature>
<dbReference type="Proteomes" id="UP001497444">
    <property type="component" value="Unassembled WGS sequence"/>
</dbReference>
<accession>A0ABP0VBU4</accession>
<keyword evidence="4" id="KW-1185">Reference proteome</keyword>
<comment type="caution">
    <text evidence="3">The sequence shown here is derived from an EMBL/GenBank/DDBJ whole genome shotgun (WGS) entry which is preliminary data.</text>
</comment>
<dbReference type="SUPFAM" id="SSF143503">
    <property type="entry name" value="PUG domain-like"/>
    <property type="match status" value="1"/>
</dbReference>
<dbReference type="InterPro" id="IPR001012">
    <property type="entry name" value="UBX_dom"/>
</dbReference>
<name>A0ABP0VBU4_9BRYO</name>
<dbReference type="CDD" id="cd09212">
    <property type="entry name" value="PUB"/>
    <property type="match status" value="1"/>
</dbReference>
<dbReference type="EMBL" id="CAXAQS010000519">
    <property type="protein sequence ID" value="CAK9251913.1"/>
    <property type="molecule type" value="Genomic_DNA"/>
</dbReference>
<dbReference type="Gene3D" id="3.10.20.90">
    <property type="entry name" value="Phosphatidylinositol 3-kinase Catalytic Subunit, Chain A, domain 1"/>
    <property type="match status" value="1"/>
</dbReference>
<organism evidence="3 4">
    <name type="scientific">Sphagnum jensenii</name>
    <dbReference type="NCBI Taxonomy" id="128206"/>
    <lineage>
        <taxon>Eukaryota</taxon>
        <taxon>Viridiplantae</taxon>
        <taxon>Streptophyta</taxon>
        <taxon>Embryophyta</taxon>
        <taxon>Bryophyta</taxon>
        <taxon>Sphagnophytina</taxon>
        <taxon>Sphagnopsida</taxon>
        <taxon>Sphagnales</taxon>
        <taxon>Sphagnaceae</taxon>
        <taxon>Sphagnum</taxon>
    </lineage>
</organism>
<proteinExistence type="predicted"/>
<dbReference type="PROSITE" id="PS50033">
    <property type="entry name" value="UBX"/>
    <property type="match status" value="1"/>
</dbReference>
<dbReference type="SMART" id="SM00580">
    <property type="entry name" value="PUG"/>
    <property type="match status" value="1"/>
</dbReference>
<feature type="compositionally biased region" description="Low complexity" evidence="1">
    <location>
        <begin position="101"/>
        <end position="121"/>
    </location>
</feature>